<gene>
    <name evidence="14" type="primary">uppP</name>
    <name evidence="15" type="ORF">A2843_00320</name>
</gene>
<dbReference type="Proteomes" id="UP000178170">
    <property type="component" value="Unassembled WGS sequence"/>
</dbReference>
<dbReference type="GO" id="GO:0005886">
    <property type="term" value="C:plasma membrane"/>
    <property type="evidence" value="ECO:0007669"/>
    <property type="project" value="UniProtKB-SubCell"/>
</dbReference>
<dbReference type="GO" id="GO:0071555">
    <property type="term" value="P:cell wall organization"/>
    <property type="evidence" value="ECO:0007669"/>
    <property type="project" value="UniProtKB-KW"/>
</dbReference>
<dbReference type="GO" id="GO:0050380">
    <property type="term" value="F:undecaprenyl-diphosphatase activity"/>
    <property type="evidence" value="ECO:0007669"/>
    <property type="project" value="UniProtKB-UniRule"/>
</dbReference>
<evidence type="ECO:0000256" key="4">
    <source>
        <dbReference type="ARBA" id="ARBA00021581"/>
    </source>
</evidence>
<evidence type="ECO:0000313" key="16">
    <source>
        <dbReference type="Proteomes" id="UP000178170"/>
    </source>
</evidence>
<sequence length="272" mass="29742">MLEGIILGIIQGITEWLPISSEAAVILVKANFFGGEETVTELIGFALFLHLGTFLAAAWYLRDDVIALIKILFRPRRIFQEGETERMARFLLLSTLLGAAVGYLVFAVILPSVERDIMASTKVVTGSVGILLLGTALLQFQAKRKKRAAQKEAPDLQDRDSALLGVIQGLTVLPGLSRSGLTISALLLRNYSDTTALRISFLMSLPAVLGANIFLYAKGGIELNTSLIFGAIFAFLFGILSIHLLFRIARNVNFAYFVFLFGVLTIISVFLQ</sequence>
<evidence type="ECO:0000256" key="1">
    <source>
        <dbReference type="ARBA" id="ARBA00004651"/>
    </source>
</evidence>
<name>A0A1G2QXI6_9BACT</name>
<evidence type="ECO:0000256" key="3">
    <source>
        <dbReference type="ARBA" id="ARBA00012374"/>
    </source>
</evidence>
<evidence type="ECO:0000313" key="15">
    <source>
        <dbReference type="EMBL" id="OHA64712.1"/>
    </source>
</evidence>
<keyword evidence="9 14" id="KW-0472">Membrane</keyword>
<keyword evidence="5 14" id="KW-1003">Cell membrane</keyword>
<feature type="transmembrane region" description="Helical" evidence="14">
    <location>
        <begin position="254"/>
        <end position="271"/>
    </location>
</feature>
<evidence type="ECO:0000256" key="13">
    <source>
        <dbReference type="ARBA" id="ARBA00047594"/>
    </source>
</evidence>
<feature type="transmembrane region" description="Helical" evidence="14">
    <location>
        <begin position="42"/>
        <end position="61"/>
    </location>
</feature>
<dbReference type="EC" id="3.6.1.27" evidence="3 14"/>
<dbReference type="PANTHER" id="PTHR30622">
    <property type="entry name" value="UNDECAPRENYL-DIPHOSPHATASE"/>
    <property type="match status" value="1"/>
</dbReference>
<reference evidence="15 16" key="1">
    <citation type="journal article" date="2016" name="Nat. Commun.">
        <title>Thousands of microbial genomes shed light on interconnected biogeochemical processes in an aquifer system.</title>
        <authorList>
            <person name="Anantharaman K."/>
            <person name="Brown C.T."/>
            <person name="Hug L.A."/>
            <person name="Sharon I."/>
            <person name="Castelle C.J."/>
            <person name="Probst A.J."/>
            <person name="Thomas B.C."/>
            <person name="Singh A."/>
            <person name="Wilkins M.J."/>
            <person name="Karaoz U."/>
            <person name="Brodie E.L."/>
            <person name="Williams K.H."/>
            <person name="Hubbard S.S."/>
            <person name="Banfield J.F."/>
        </authorList>
    </citation>
    <scope>NUCLEOTIDE SEQUENCE [LARGE SCALE GENOMIC DNA]</scope>
</reference>
<dbReference type="InterPro" id="IPR003824">
    <property type="entry name" value="UppP"/>
</dbReference>
<dbReference type="GO" id="GO:0008360">
    <property type="term" value="P:regulation of cell shape"/>
    <property type="evidence" value="ECO:0007669"/>
    <property type="project" value="UniProtKB-KW"/>
</dbReference>
<evidence type="ECO:0000256" key="14">
    <source>
        <dbReference type="HAMAP-Rule" id="MF_01006"/>
    </source>
</evidence>
<evidence type="ECO:0000256" key="6">
    <source>
        <dbReference type="ARBA" id="ARBA00022692"/>
    </source>
</evidence>
<evidence type="ECO:0000256" key="2">
    <source>
        <dbReference type="ARBA" id="ARBA00010621"/>
    </source>
</evidence>
<keyword evidence="14" id="KW-0133">Cell shape</keyword>
<comment type="subcellular location">
    <subcellularLocation>
        <location evidence="1 14">Cell membrane</location>
        <topology evidence="1 14">Multi-pass membrane protein</topology>
    </subcellularLocation>
</comment>
<evidence type="ECO:0000256" key="8">
    <source>
        <dbReference type="ARBA" id="ARBA00022989"/>
    </source>
</evidence>
<dbReference type="AlphaFoldDB" id="A0A1G2QXI6"/>
<comment type="similarity">
    <text evidence="2 14">Belongs to the UppP family.</text>
</comment>
<comment type="miscellaneous">
    <text evidence="14">Bacitracin is thought to be involved in the inhibition of peptidoglycan synthesis by sequestering undecaprenyl diphosphate, thereby reducing the pool of lipid carrier available.</text>
</comment>
<keyword evidence="14" id="KW-0573">Peptidoglycan synthesis</keyword>
<evidence type="ECO:0000256" key="10">
    <source>
        <dbReference type="ARBA" id="ARBA00023251"/>
    </source>
</evidence>
<comment type="caution">
    <text evidence="15">The sequence shown here is derived from an EMBL/GenBank/DDBJ whole genome shotgun (WGS) entry which is preliminary data.</text>
</comment>
<feature type="transmembrane region" description="Helical" evidence="14">
    <location>
        <begin position="123"/>
        <end position="140"/>
    </location>
</feature>
<protein>
    <recommendedName>
        <fullName evidence="4 14">Undecaprenyl-diphosphatase</fullName>
        <ecNumber evidence="3 14">3.6.1.27</ecNumber>
    </recommendedName>
    <alternativeName>
        <fullName evidence="12 14">Bacitracin resistance protein</fullName>
    </alternativeName>
    <alternativeName>
        <fullName evidence="11 14">Undecaprenyl pyrophosphate phosphatase</fullName>
    </alternativeName>
</protein>
<comment type="function">
    <text evidence="14">Catalyzes the dephosphorylation of undecaprenyl diphosphate (UPP). Confers resistance to bacitracin.</text>
</comment>
<comment type="catalytic activity">
    <reaction evidence="13 14">
        <text>di-trans,octa-cis-undecaprenyl diphosphate + H2O = di-trans,octa-cis-undecaprenyl phosphate + phosphate + H(+)</text>
        <dbReference type="Rhea" id="RHEA:28094"/>
        <dbReference type="ChEBI" id="CHEBI:15377"/>
        <dbReference type="ChEBI" id="CHEBI:15378"/>
        <dbReference type="ChEBI" id="CHEBI:43474"/>
        <dbReference type="ChEBI" id="CHEBI:58405"/>
        <dbReference type="ChEBI" id="CHEBI:60392"/>
        <dbReference type="EC" id="3.6.1.27"/>
    </reaction>
</comment>
<evidence type="ECO:0000256" key="7">
    <source>
        <dbReference type="ARBA" id="ARBA00022801"/>
    </source>
</evidence>
<dbReference type="GO" id="GO:0046677">
    <property type="term" value="P:response to antibiotic"/>
    <property type="evidence" value="ECO:0007669"/>
    <property type="project" value="UniProtKB-UniRule"/>
</dbReference>
<evidence type="ECO:0000256" key="11">
    <source>
        <dbReference type="ARBA" id="ARBA00032707"/>
    </source>
</evidence>
<feature type="transmembrane region" description="Helical" evidence="14">
    <location>
        <begin position="227"/>
        <end position="248"/>
    </location>
</feature>
<feature type="transmembrane region" description="Helical" evidence="14">
    <location>
        <begin position="197"/>
        <end position="215"/>
    </location>
</feature>
<organism evidence="15 16">
    <name type="scientific">Candidatus Wildermuthbacteria bacterium RIFCSPHIGHO2_01_FULL_48_27b</name>
    <dbReference type="NCBI Taxonomy" id="1802447"/>
    <lineage>
        <taxon>Bacteria</taxon>
        <taxon>Candidatus Wildermuthiibacteriota</taxon>
    </lineage>
</organism>
<keyword evidence="8 14" id="KW-1133">Transmembrane helix</keyword>
<evidence type="ECO:0000256" key="5">
    <source>
        <dbReference type="ARBA" id="ARBA00022475"/>
    </source>
</evidence>
<accession>A0A1G2QXI6</accession>
<keyword evidence="10 14" id="KW-0046">Antibiotic resistance</keyword>
<feature type="transmembrane region" description="Helical" evidence="14">
    <location>
        <begin position="90"/>
        <end position="111"/>
    </location>
</feature>
<keyword evidence="14" id="KW-0961">Cell wall biogenesis/degradation</keyword>
<proteinExistence type="inferred from homology"/>
<dbReference type="PANTHER" id="PTHR30622:SF2">
    <property type="entry name" value="UNDECAPRENYL-DIPHOSPHATASE"/>
    <property type="match status" value="1"/>
</dbReference>
<dbReference type="EMBL" id="MHTS01000009">
    <property type="protein sequence ID" value="OHA64712.1"/>
    <property type="molecule type" value="Genomic_DNA"/>
</dbReference>
<dbReference type="GO" id="GO:0009252">
    <property type="term" value="P:peptidoglycan biosynthetic process"/>
    <property type="evidence" value="ECO:0007669"/>
    <property type="project" value="UniProtKB-KW"/>
</dbReference>
<keyword evidence="6 14" id="KW-0812">Transmembrane</keyword>
<evidence type="ECO:0000256" key="12">
    <source>
        <dbReference type="ARBA" id="ARBA00032932"/>
    </source>
</evidence>
<dbReference type="HAMAP" id="MF_01006">
    <property type="entry name" value="Undec_diphosphatase"/>
    <property type="match status" value="1"/>
</dbReference>
<keyword evidence="7 14" id="KW-0378">Hydrolase</keyword>
<evidence type="ECO:0000256" key="9">
    <source>
        <dbReference type="ARBA" id="ARBA00023136"/>
    </source>
</evidence>
<dbReference type="Pfam" id="PF02673">
    <property type="entry name" value="BacA"/>
    <property type="match status" value="1"/>
</dbReference>